<dbReference type="PANTHER" id="PTHR37542:SF1">
    <property type="entry name" value="PRION-INHIBITION AND PROPAGATION HELO DOMAIN-CONTAINING PROTEIN"/>
    <property type="match status" value="1"/>
</dbReference>
<reference evidence="2 3" key="1">
    <citation type="submission" date="2016-10" db="EMBL/GenBank/DDBJ databases">
        <title>Genome sequence of the ascomycete fungus Penicillium subrubescens.</title>
        <authorList>
            <person name="De Vries R.P."/>
            <person name="Peng M."/>
            <person name="Dilokpimol A."/>
            <person name="Hilden K."/>
            <person name="Makela M.R."/>
            <person name="Grigoriev I."/>
            <person name="Riley R."/>
            <person name="Granchi Z."/>
        </authorList>
    </citation>
    <scope>NUCLEOTIDE SEQUENCE [LARGE SCALE GENOMIC DNA]</scope>
    <source>
        <strain evidence="2 3">CBS 132785</strain>
    </source>
</reference>
<dbReference type="GO" id="GO:0004672">
    <property type="term" value="F:protein kinase activity"/>
    <property type="evidence" value="ECO:0007669"/>
    <property type="project" value="InterPro"/>
</dbReference>
<protein>
    <recommendedName>
        <fullName evidence="1">Protein kinase domain-containing protein</fullName>
    </recommendedName>
</protein>
<accession>A0A1Q5TBG2</accession>
<comment type="caution">
    <text evidence="2">The sequence shown here is derived from an EMBL/GenBank/DDBJ whole genome shotgun (WGS) entry which is preliminary data.</text>
</comment>
<keyword evidence="3" id="KW-1185">Reference proteome</keyword>
<evidence type="ECO:0000259" key="1">
    <source>
        <dbReference type="PROSITE" id="PS50011"/>
    </source>
</evidence>
<dbReference type="Gene3D" id="1.20.120.1020">
    <property type="entry name" value="Prion-inhibition and propagation, HeLo domain"/>
    <property type="match status" value="1"/>
</dbReference>
<dbReference type="Pfam" id="PF14479">
    <property type="entry name" value="HeLo"/>
    <property type="match status" value="1"/>
</dbReference>
<feature type="domain" description="Protein kinase" evidence="1">
    <location>
        <begin position="245"/>
        <end position="575"/>
    </location>
</feature>
<name>A0A1Q5TBG2_9EURO</name>
<evidence type="ECO:0000313" key="3">
    <source>
        <dbReference type="Proteomes" id="UP000186955"/>
    </source>
</evidence>
<organism evidence="2 3">
    <name type="scientific">Penicillium subrubescens</name>
    <dbReference type="NCBI Taxonomy" id="1316194"/>
    <lineage>
        <taxon>Eukaryota</taxon>
        <taxon>Fungi</taxon>
        <taxon>Dikarya</taxon>
        <taxon>Ascomycota</taxon>
        <taxon>Pezizomycotina</taxon>
        <taxon>Eurotiomycetes</taxon>
        <taxon>Eurotiomycetidae</taxon>
        <taxon>Eurotiales</taxon>
        <taxon>Aspergillaceae</taxon>
        <taxon>Penicillium</taxon>
    </lineage>
</organism>
<dbReference type="AlphaFoldDB" id="A0A1Q5TBG2"/>
<dbReference type="InterPro" id="IPR011009">
    <property type="entry name" value="Kinase-like_dom_sf"/>
</dbReference>
<dbReference type="Pfam" id="PF07714">
    <property type="entry name" value="PK_Tyr_Ser-Thr"/>
    <property type="match status" value="1"/>
</dbReference>
<dbReference type="Gene3D" id="1.10.510.10">
    <property type="entry name" value="Transferase(Phosphotransferase) domain 1"/>
    <property type="match status" value="1"/>
</dbReference>
<dbReference type="PROSITE" id="PS50011">
    <property type="entry name" value="PROTEIN_KINASE_DOM"/>
    <property type="match status" value="1"/>
</dbReference>
<dbReference type="OrthoDB" id="1911848at2759"/>
<dbReference type="SUPFAM" id="SSF56112">
    <property type="entry name" value="Protein kinase-like (PK-like)"/>
    <property type="match status" value="1"/>
</dbReference>
<dbReference type="Proteomes" id="UP000186955">
    <property type="component" value="Unassembled WGS sequence"/>
</dbReference>
<dbReference type="GO" id="GO:0005524">
    <property type="term" value="F:ATP binding"/>
    <property type="evidence" value="ECO:0007669"/>
    <property type="project" value="InterPro"/>
</dbReference>
<sequence>MDPISLSGFSFGAISLTFQLFSGCIKAYNLLSDAEGMPSQFHYLRVRLKIEQHRLLNWADIANLTEQNETSCATLRLNEAFVQEVLAEQEAVLNCFWKIGDSYQSLVGDSYNGFFYGTAERSEFRDRYPRSLLEIKALSCVEKIRRYPVRIRWAMFDRERLETSLARLGVLNDAMKGMLDSQQQFTLQQAQTRMSIEVLQLNNKIDHLLQIFHAGAMQHSIAQNSESQREREVLGTLARFKALKIEIDSNISAGSIEAGPLAAESCTIFRSSPTTYMTTEIERSGGLYEGNPVWIEWKYYDPNLKSGHPDPLIQTRISKLSALLSSAQKPALFHTPACIGYFNDAPLNRFGLVFHHPIGLKSAYAPTSLFDLVLDDEKPSLSARVRLAHTLATAVQHLHSTDWLHKSIRSQNVIFFTKPGRVDLSTPFLCGFGLARPVHNTEMTERPDTTPLYNLYRHPLVHSDVATEGIGGFQKAFDIYSLGIVFLETALWMPLHRVLGIEDENVQAYLRPGLTKKVQAMLLRENRFLDMVRAAAGDIFGDVVKLCLEGFEEGKTECSERFYDEVVTRLERVLI</sequence>
<dbReference type="InterPro" id="IPR038305">
    <property type="entry name" value="HeLo_sf"/>
</dbReference>
<dbReference type="InterPro" id="IPR000719">
    <property type="entry name" value="Prot_kinase_dom"/>
</dbReference>
<dbReference type="InterPro" id="IPR029498">
    <property type="entry name" value="HeLo_dom"/>
</dbReference>
<dbReference type="STRING" id="1316194.A0A1Q5TBG2"/>
<gene>
    <name evidence="2" type="ORF">PENSUB_10274</name>
</gene>
<proteinExistence type="predicted"/>
<dbReference type="InterPro" id="IPR001245">
    <property type="entry name" value="Ser-Thr/Tyr_kinase_cat_dom"/>
</dbReference>
<dbReference type="PANTHER" id="PTHR37542">
    <property type="entry name" value="HELO DOMAIN-CONTAINING PROTEIN-RELATED"/>
    <property type="match status" value="1"/>
</dbReference>
<dbReference type="EMBL" id="MNBE01000695">
    <property type="protein sequence ID" value="OKO97480.1"/>
    <property type="molecule type" value="Genomic_DNA"/>
</dbReference>
<evidence type="ECO:0000313" key="2">
    <source>
        <dbReference type="EMBL" id="OKO97480.1"/>
    </source>
</evidence>